<dbReference type="EMBL" id="JBHRTB010000010">
    <property type="protein sequence ID" value="MFC3143830.1"/>
    <property type="molecule type" value="Genomic_DNA"/>
</dbReference>
<keyword evidence="4" id="KW-1185">Reference proteome</keyword>
<comment type="caution">
    <text evidence="3">The sequence shown here is derived from an EMBL/GenBank/DDBJ whole genome shotgun (WGS) entry which is preliminary data.</text>
</comment>
<accession>A0ABV7GUF8</accession>
<reference evidence="4" key="1">
    <citation type="journal article" date="2019" name="Int. J. Syst. Evol. Microbiol.">
        <title>The Global Catalogue of Microorganisms (GCM) 10K type strain sequencing project: providing services to taxonomists for standard genome sequencing and annotation.</title>
        <authorList>
            <consortium name="The Broad Institute Genomics Platform"/>
            <consortium name="The Broad Institute Genome Sequencing Center for Infectious Disease"/>
            <person name="Wu L."/>
            <person name="Ma J."/>
        </authorList>
    </citation>
    <scope>NUCLEOTIDE SEQUENCE [LARGE SCALE GENOMIC DNA]</scope>
    <source>
        <strain evidence="4">KCTC 52366</strain>
    </source>
</reference>
<dbReference type="InterPro" id="IPR025286">
    <property type="entry name" value="MOFRL_assoc_dom"/>
</dbReference>
<dbReference type="SUPFAM" id="SSF82544">
    <property type="entry name" value="GckA/TtuD-like"/>
    <property type="match status" value="1"/>
</dbReference>
<dbReference type="Gene3D" id="3.40.1480.10">
    <property type="entry name" value="MOFRL domain"/>
    <property type="match status" value="1"/>
</dbReference>
<sequence>MISDADRDLLTRMFDAAVAAADPKQAMADFLPDKPRGRTVVIGAGKGAAQMAAAFEELWDGPVDGVIVTRYGYAAPCKSLKVMEAAHPVPDDAGLQAAQALLAAVDGLTEDDLVVALVCGGGSALLPAPPGDLTLEDEAALNEVLLASGAPISAMNAIRKQVSGIKGGRLAAAAYPAKVVSLIVSDVPGDDPAQVASGPTVPCAQDRASAMRLVKSHGITLPPRVAAFLDAADEDAPKLDDPIFARNEVHVIASAARSLEAAGAVADAEGVTAAILSDAIEGESREVGKLIAALSREVRLRDRPFKRPVVLLSGGETTVTLGGAKGGRGGRNTEFLLSWLLEVDGIDGLAALAADTDGIDGSEDNAGAFATGNTAARMRAVGFAPDEALAAHDAWGAFDAVGELFVPGPTGTNVNDFRAILIR</sequence>
<feature type="domain" description="MOFRL" evidence="1">
    <location>
        <begin position="309"/>
        <end position="416"/>
    </location>
</feature>
<dbReference type="InterPro" id="IPR037035">
    <property type="entry name" value="GK-like_C_sf"/>
</dbReference>
<dbReference type="GO" id="GO:0016301">
    <property type="term" value="F:kinase activity"/>
    <property type="evidence" value="ECO:0007669"/>
    <property type="project" value="UniProtKB-KW"/>
</dbReference>
<gene>
    <name evidence="3" type="ORF">ACFOGP_14005</name>
</gene>
<dbReference type="Gene3D" id="3.40.50.10180">
    <property type="entry name" value="Glycerate kinase, MOFRL-like N-terminal domain"/>
    <property type="match status" value="1"/>
</dbReference>
<dbReference type="RefSeq" id="WP_275631103.1">
    <property type="nucleotide sequence ID" value="NZ_JARGYD010000001.1"/>
</dbReference>
<name>A0ABV7GUF8_9RHOB</name>
<evidence type="ECO:0000313" key="3">
    <source>
        <dbReference type="EMBL" id="MFC3143830.1"/>
    </source>
</evidence>
<dbReference type="InterPro" id="IPR038614">
    <property type="entry name" value="GK_N_sf"/>
</dbReference>
<dbReference type="Proteomes" id="UP001595632">
    <property type="component" value="Unassembled WGS sequence"/>
</dbReference>
<evidence type="ECO:0000259" key="1">
    <source>
        <dbReference type="Pfam" id="PF05161"/>
    </source>
</evidence>
<protein>
    <submittedName>
        <fullName evidence="3">Glycerate kinase</fullName>
    </submittedName>
</protein>
<keyword evidence="3" id="KW-0808">Transferase</keyword>
<organism evidence="3 4">
    <name type="scientific">Psychromarinibacter halotolerans</name>
    <dbReference type="NCBI Taxonomy" id="1775175"/>
    <lineage>
        <taxon>Bacteria</taxon>
        <taxon>Pseudomonadati</taxon>
        <taxon>Pseudomonadota</taxon>
        <taxon>Alphaproteobacteria</taxon>
        <taxon>Rhodobacterales</taxon>
        <taxon>Paracoccaceae</taxon>
        <taxon>Psychromarinibacter</taxon>
    </lineage>
</organism>
<dbReference type="InterPro" id="IPR007835">
    <property type="entry name" value="MOFRL"/>
</dbReference>
<dbReference type="Pfam" id="PF05161">
    <property type="entry name" value="MOFRL"/>
    <property type="match status" value="1"/>
</dbReference>
<evidence type="ECO:0000259" key="2">
    <source>
        <dbReference type="Pfam" id="PF13660"/>
    </source>
</evidence>
<evidence type="ECO:0000313" key="4">
    <source>
        <dbReference type="Proteomes" id="UP001595632"/>
    </source>
</evidence>
<dbReference type="PANTHER" id="PTHR12227:SF0">
    <property type="entry name" value="GLYCERATE KINASE"/>
    <property type="match status" value="1"/>
</dbReference>
<dbReference type="InterPro" id="IPR039760">
    <property type="entry name" value="MOFRL_protein"/>
</dbReference>
<dbReference type="Pfam" id="PF13660">
    <property type="entry name" value="DUF4147"/>
    <property type="match status" value="1"/>
</dbReference>
<dbReference type="PANTHER" id="PTHR12227">
    <property type="entry name" value="GLYCERATE KINASE"/>
    <property type="match status" value="1"/>
</dbReference>
<feature type="domain" description="MOFRL-associated" evidence="2">
    <location>
        <begin position="10"/>
        <end position="229"/>
    </location>
</feature>
<proteinExistence type="predicted"/>
<keyword evidence="3" id="KW-0418">Kinase</keyword>